<name>A0ABV9EBP5_9ACTN</name>
<dbReference type="Proteomes" id="UP001595891">
    <property type="component" value="Unassembled WGS sequence"/>
</dbReference>
<dbReference type="EMBL" id="JBHSFN010000004">
    <property type="protein sequence ID" value="MFC4586243.1"/>
    <property type="molecule type" value="Genomic_DNA"/>
</dbReference>
<keyword evidence="3" id="KW-1185">Reference proteome</keyword>
<reference evidence="3" key="1">
    <citation type="journal article" date="2019" name="Int. J. Syst. Evol. Microbiol.">
        <title>The Global Catalogue of Microorganisms (GCM) 10K type strain sequencing project: providing services to taxonomists for standard genome sequencing and annotation.</title>
        <authorList>
            <consortium name="The Broad Institute Genomics Platform"/>
            <consortium name="The Broad Institute Genome Sequencing Center for Infectious Disease"/>
            <person name="Wu L."/>
            <person name="Ma J."/>
        </authorList>
    </citation>
    <scope>NUCLEOTIDE SEQUENCE [LARGE SCALE GENOMIC DNA]</scope>
    <source>
        <strain evidence="3">CCUG 49560</strain>
    </source>
</reference>
<feature type="region of interest" description="Disordered" evidence="1">
    <location>
        <begin position="21"/>
        <end position="128"/>
    </location>
</feature>
<protein>
    <submittedName>
        <fullName evidence="2">Uncharacterized protein</fullName>
    </submittedName>
</protein>
<sequence>MGGSRRSGDQGRRLSLAELRAQVHQEVATSGDRAFDSPPHGDRRPPRMVTEVEMHGVSPTDHGARSPLGVGTSTSARAEKIARRSEEEGRRKHGTEGPSGRPYGTSTPEHYTGVGSGSATGEEGPRPS</sequence>
<feature type="compositionally biased region" description="Basic and acidic residues" evidence="1">
    <location>
        <begin position="77"/>
        <end position="90"/>
    </location>
</feature>
<evidence type="ECO:0000256" key="1">
    <source>
        <dbReference type="SAM" id="MobiDB-lite"/>
    </source>
</evidence>
<gene>
    <name evidence="2" type="ORF">ACFO8L_09175</name>
</gene>
<evidence type="ECO:0000313" key="2">
    <source>
        <dbReference type="EMBL" id="MFC4586243.1"/>
    </source>
</evidence>
<organism evidence="2 3">
    <name type="scientific">Sphaerisporangium corydalis</name>
    <dbReference type="NCBI Taxonomy" id="1441875"/>
    <lineage>
        <taxon>Bacteria</taxon>
        <taxon>Bacillati</taxon>
        <taxon>Actinomycetota</taxon>
        <taxon>Actinomycetes</taxon>
        <taxon>Streptosporangiales</taxon>
        <taxon>Streptosporangiaceae</taxon>
        <taxon>Sphaerisporangium</taxon>
    </lineage>
</organism>
<dbReference type="RefSeq" id="WP_262846846.1">
    <property type="nucleotide sequence ID" value="NZ_JANZYP010000053.1"/>
</dbReference>
<comment type="caution">
    <text evidence="2">The sequence shown here is derived from an EMBL/GenBank/DDBJ whole genome shotgun (WGS) entry which is preliminary data.</text>
</comment>
<proteinExistence type="predicted"/>
<evidence type="ECO:0000313" key="3">
    <source>
        <dbReference type="Proteomes" id="UP001595891"/>
    </source>
</evidence>
<accession>A0ABV9EBP5</accession>
<feature type="compositionally biased region" description="Basic and acidic residues" evidence="1">
    <location>
        <begin position="33"/>
        <end position="54"/>
    </location>
</feature>